<dbReference type="Pfam" id="PF01627">
    <property type="entry name" value="Hpt"/>
    <property type="match status" value="1"/>
</dbReference>
<gene>
    <name evidence="4" type="ORF">GCM10011572_31970</name>
    <name evidence="5" type="ORF">GM672_09875</name>
</gene>
<reference evidence="4" key="4">
    <citation type="submission" date="2024-05" db="EMBL/GenBank/DDBJ databases">
        <authorList>
            <person name="Sun Q."/>
            <person name="Zhou Y."/>
        </authorList>
    </citation>
    <scope>NUCLEOTIDE SEQUENCE</scope>
    <source>
        <strain evidence="4">CGMCC 1.15931</strain>
    </source>
</reference>
<reference evidence="7" key="2">
    <citation type="journal article" date="2019" name="Int. J. Syst. Evol. Microbiol.">
        <title>The Global Catalogue of Microorganisms (GCM) 10K type strain sequencing project: providing services to taxonomists for standard genome sequencing and annotation.</title>
        <authorList>
            <consortium name="The Broad Institute Genomics Platform"/>
            <consortium name="The Broad Institute Genome Sequencing Center for Infectious Disease"/>
            <person name="Wu L."/>
            <person name="Ma J."/>
        </authorList>
    </citation>
    <scope>NUCLEOTIDE SEQUENCE [LARGE SCALE GENOMIC DNA]</scope>
    <source>
        <strain evidence="7">CGMCC 1.15931</strain>
    </source>
</reference>
<dbReference type="Gene3D" id="1.20.120.160">
    <property type="entry name" value="HPT domain"/>
    <property type="match status" value="1"/>
</dbReference>
<feature type="modified residue" description="Phosphohistidine" evidence="2">
    <location>
        <position position="64"/>
    </location>
</feature>
<dbReference type="GO" id="GO:0000160">
    <property type="term" value="P:phosphorelay signal transduction system"/>
    <property type="evidence" value="ECO:0007669"/>
    <property type="project" value="UniProtKB-KW"/>
</dbReference>
<dbReference type="RefSeq" id="WP_155470359.1">
    <property type="nucleotide sequence ID" value="NZ_BMKG01000013.1"/>
</dbReference>
<dbReference type="EMBL" id="WNKZ01000021">
    <property type="protein sequence ID" value="MTV53037.1"/>
    <property type="molecule type" value="Genomic_DNA"/>
</dbReference>
<keyword evidence="1" id="KW-0902">Two-component regulatory system</keyword>
<dbReference type="InterPro" id="IPR036641">
    <property type="entry name" value="HPT_dom_sf"/>
</dbReference>
<reference evidence="5 6" key="3">
    <citation type="submission" date="2019-11" db="EMBL/GenBank/DDBJ databases">
        <title>Type strains purchased from KCTC, JCM and DSMZ.</title>
        <authorList>
            <person name="Lu H."/>
        </authorList>
    </citation>
    <scope>NUCLEOTIDE SEQUENCE [LARGE SCALE GENOMIC DNA]</scope>
    <source>
        <strain evidence="5 6">KCTC 52429</strain>
    </source>
</reference>
<dbReference type="Proteomes" id="UP000430634">
    <property type="component" value="Unassembled WGS sequence"/>
</dbReference>
<dbReference type="EMBL" id="BMKG01000013">
    <property type="protein sequence ID" value="GGC07958.1"/>
    <property type="molecule type" value="Genomic_DNA"/>
</dbReference>
<evidence type="ECO:0000313" key="7">
    <source>
        <dbReference type="Proteomes" id="UP000622638"/>
    </source>
</evidence>
<dbReference type="PROSITE" id="PS50894">
    <property type="entry name" value="HPT"/>
    <property type="match status" value="1"/>
</dbReference>
<dbReference type="OrthoDB" id="8757919at2"/>
<dbReference type="GO" id="GO:0004672">
    <property type="term" value="F:protein kinase activity"/>
    <property type="evidence" value="ECO:0007669"/>
    <property type="project" value="UniProtKB-ARBA"/>
</dbReference>
<dbReference type="SUPFAM" id="SSF47226">
    <property type="entry name" value="Histidine-containing phosphotransfer domain, HPT domain"/>
    <property type="match status" value="1"/>
</dbReference>
<evidence type="ECO:0000256" key="1">
    <source>
        <dbReference type="ARBA" id="ARBA00023012"/>
    </source>
</evidence>
<reference evidence="4" key="1">
    <citation type="journal article" date="2014" name="Int. J. Syst. Evol. Microbiol.">
        <title>Complete genome of a new Firmicutes species belonging to the dominant human colonic microbiota ('Ruminococcus bicirculans') reveals two chromosomes and a selective capacity to utilize plant glucans.</title>
        <authorList>
            <consortium name="NISC Comparative Sequencing Program"/>
            <person name="Wegmann U."/>
            <person name="Louis P."/>
            <person name="Goesmann A."/>
            <person name="Henrissat B."/>
            <person name="Duncan S.H."/>
            <person name="Flint H.J."/>
        </authorList>
    </citation>
    <scope>NUCLEOTIDE SEQUENCE</scope>
    <source>
        <strain evidence="4">CGMCC 1.15931</strain>
    </source>
</reference>
<organism evidence="5 6">
    <name type="scientific">Pseudoduganella buxea</name>
    <dbReference type="NCBI Taxonomy" id="1949069"/>
    <lineage>
        <taxon>Bacteria</taxon>
        <taxon>Pseudomonadati</taxon>
        <taxon>Pseudomonadota</taxon>
        <taxon>Betaproteobacteria</taxon>
        <taxon>Burkholderiales</taxon>
        <taxon>Oxalobacteraceae</taxon>
        <taxon>Telluria group</taxon>
        <taxon>Pseudoduganella</taxon>
    </lineage>
</organism>
<name>A0A6I3SZV4_9BURK</name>
<comment type="caution">
    <text evidence="5">The sequence shown here is derived from an EMBL/GenBank/DDBJ whole genome shotgun (WGS) entry which is preliminary data.</text>
</comment>
<dbReference type="Proteomes" id="UP000622638">
    <property type="component" value="Unassembled WGS sequence"/>
</dbReference>
<evidence type="ECO:0000313" key="4">
    <source>
        <dbReference type="EMBL" id="GGC07958.1"/>
    </source>
</evidence>
<evidence type="ECO:0000259" key="3">
    <source>
        <dbReference type="PROSITE" id="PS50894"/>
    </source>
</evidence>
<evidence type="ECO:0000256" key="2">
    <source>
        <dbReference type="PROSITE-ProRule" id="PRU00110"/>
    </source>
</evidence>
<evidence type="ECO:0000313" key="6">
    <source>
        <dbReference type="Proteomes" id="UP000430634"/>
    </source>
</evidence>
<keyword evidence="7" id="KW-1185">Reference proteome</keyword>
<keyword evidence="2" id="KW-0597">Phosphoprotein</keyword>
<dbReference type="AlphaFoldDB" id="A0A6I3SZV4"/>
<proteinExistence type="predicted"/>
<evidence type="ECO:0000313" key="5">
    <source>
        <dbReference type="EMBL" id="MTV53037.1"/>
    </source>
</evidence>
<dbReference type="InterPro" id="IPR008207">
    <property type="entry name" value="Sig_transdc_His_kin_Hpt_dom"/>
</dbReference>
<feature type="domain" description="HPt" evidence="3">
    <location>
        <begin position="25"/>
        <end position="128"/>
    </location>
</feature>
<sequence>MTLHHQATDTLPVLDPERGLARLLGDRHVYGNVLRRFAGYASSIRDAVAQLASGDRDAAHRTIHTLRGAAGLVSAPQLAALAGQAEDALAAGQGIDELVGPLEAALQALLVEIARELERHPPPATAAQVPEQSDGAVLLQELARLLDEGNGAAVDLATRYGMVLAETLGAEPWQAVAAAIDEYDFDRALGLLRPAL</sequence>
<accession>A0A6I3SZV4</accession>
<protein>
    <submittedName>
        <fullName evidence="5">Phosphotransfer domain-containing protein</fullName>
    </submittedName>
</protein>